<accession>A0ABQ9PXI7</accession>
<gene>
    <name evidence="1" type="ORF">CLIM01_06383</name>
</gene>
<comment type="caution">
    <text evidence="1">The sequence shown here is derived from an EMBL/GenBank/DDBJ whole genome shotgun (WGS) entry which is preliminary data.</text>
</comment>
<proteinExistence type="predicted"/>
<reference evidence="1" key="1">
    <citation type="submission" date="2023-04" db="EMBL/GenBank/DDBJ databases">
        <title>Colletotrichum limetticola genome sequence.</title>
        <authorList>
            <person name="Baroncelli R."/>
        </authorList>
    </citation>
    <scope>NUCLEOTIDE SEQUENCE</scope>
    <source>
        <strain evidence="1">KLA-Anderson</strain>
    </source>
</reference>
<keyword evidence="2" id="KW-1185">Reference proteome</keyword>
<dbReference type="EMBL" id="JARUPT010000172">
    <property type="protein sequence ID" value="KAK0376257.1"/>
    <property type="molecule type" value="Genomic_DNA"/>
</dbReference>
<name>A0ABQ9PXI7_9PEZI</name>
<sequence length="111" mass="11949">MGCGHSRTGFQVGTSISHQHAALHHQHPAGQTRPLKGPWHPRWLLSAIIWERPTSIVASVHKGTASLTIATRAEHAIAFDHDMDVNQMYGRLCGSLAAKGPRSATPGEDGD</sequence>
<dbReference type="Proteomes" id="UP001169217">
    <property type="component" value="Unassembled WGS sequence"/>
</dbReference>
<protein>
    <submittedName>
        <fullName evidence="1">Uncharacterized protein</fullName>
    </submittedName>
</protein>
<organism evidence="1 2">
    <name type="scientific">Colletotrichum limetticola</name>
    <dbReference type="NCBI Taxonomy" id="1209924"/>
    <lineage>
        <taxon>Eukaryota</taxon>
        <taxon>Fungi</taxon>
        <taxon>Dikarya</taxon>
        <taxon>Ascomycota</taxon>
        <taxon>Pezizomycotina</taxon>
        <taxon>Sordariomycetes</taxon>
        <taxon>Hypocreomycetidae</taxon>
        <taxon>Glomerellales</taxon>
        <taxon>Glomerellaceae</taxon>
        <taxon>Colletotrichum</taxon>
        <taxon>Colletotrichum acutatum species complex</taxon>
    </lineage>
</organism>
<evidence type="ECO:0000313" key="1">
    <source>
        <dbReference type="EMBL" id="KAK0376257.1"/>
    </source>
</evidence>
<evidence type="ECO:0000313" key="2">
    <source>
        <dbReference type="Proteomes" id="UP001169217"/>
    </source>
</evidence>